<dbReference type="PIRSF" id="PIRSF026509">
    <property type="entry name" value="UCP026509"/>
    <property type="match status" value="1"/>
</dbReference>
<name>A0AAV3XLX8_9CYAN</name>
<dbReference type="Pfam" id="PF03350">
    <property type="entry name" value="UPF0114"/>
    <property type="match status" value="1"/>
</dbReference>
<keyword evidence="1" id="KW-0812">Transmembrane</keyword>
<gene>
    <name evidence="2" type="ORF">MiSe_74690</name>
</gene>
<dbReference type="PANTHER" id="PTHR31721">
    <property type="entry name" value="OS06G0710300 PROTEIN"/>
    <property type="match status" value="1"/>
</dbReference>
<evidence type="ECO:0000256" key="1">
    <source>
        <dbReference type="SAM" id="Phobius"/>
    </source>
</evidence>
<keyword evidence="1" id="KW-0472">Membrane</keyword>
<comment type="caution">
    <text evidence="2">The sequence shown here is derived from an EMBL/GenBank/DDBJ whole genome shotgun (WGS) entry which is preliminary data.</text>
</comment>
<feature type="transmembrane region" description="Helical" evidence="1">
    <location>
        <begin position="144"/>
        <end position="164"/>
    </location>
</feature>
<proteinExistence type="predicted"/>
<feature type="transmembrane region" description="Helical" evidence="1">
    <location>
        <begin position="75"/>
        <end position="94"/>
    </location>
</feature>
<reference evidence="2" key="1">
    <citation type="submission" date="2019-10" db="EMBL/GenBank/DDBJ databases">
        <title>Draft genome sequece of Microseira wollei NIES-4236.</title>
        <authorList>
            <person name="Yamaguchi H."/>
            <person name="Suzuki S."/>
            <person name="Kawachi M."/>
        </authorList>
    </citation>
    <scope>NUCLEOTIDE SEQUENCE</scope>
    <source>
        <strain evidence="2">NIES-4236</strain>
    </source>
</reference>
<dbReference type="Proteomes" id="UP001050975">
    <property type="component" value="Unassembled WGS sequence"/>
</dbReference>
<feature type="transmembrane region" description="Helical" evidence="1">
    <location>
        <begin position="20"/>
        <end position="42"/>
    </location>
</feature>
<dbReference type="EMBL" id="BLAY01000174">
    <property type="protein sequence ID" value="GET42651.1"/>
    <property type="molecule type" value="Genomic_DNA"/>
</dbReference>
<dbReference type="AlphaFoldDB" id="A0AAV3XLX8"/>
<evidence type="ECO:0000313" key="3">
    <source>
        <dbReference type="Proteomes" id="UP001050975"/>
    </source>
</evidence>
<dbReference type="PANTHER" id="PTHR31721:SF4">
    <property type="entry name" value="OS06G0710300 PROTEIN"/>
    <property type="match status" value="1"/>
</dbReference>
<organism evidence="2 3">
    <name type="scientific">Microseira wollei NIES-4236</name>
    <dbReference type="NCBI Taxonomy" id="2530354"/>
    <lineage>
        <taxon>Bacteria</taxon>
        <taxon>Bacillati</taxon>
        <taxon>Cyanobacteriota</taxon>
        <taxon>Cyanophyceae</taxon>
        <taxon>Oscillatoriophycideae</taxon>
        <taxon>Aerosakkonematales</taxon>
        <taxon>Aerosakkonemataceae</taxon>
        <taxon>Microseira</taxon>
    </lineage>
</organism>
<dbReference type="RefSeq" id="WP_226590512.1">
    <property type="nucleotide sequence ID" value="NZ_BLAY01000174.1"/>
</dbReference>
<protein>
    <recommendedName>
        <fullName evidence="4">YqhA family protein</fullName>
    </recommendedName>
</protein>
<keyword evidence="3" id="KW-1185">Reference proteome</keyword>
<accession>A0AAV3XLX8</accession>
<dbReference type="InterPro" id="IPR005134">
    <property type="entry name" value="UPF0114"/>
</dbReference>
<keyword evidence="1" id="KW-1133">Transmembrane helix</keyword>
<evidence type="ECO:0008006" key="4">
    <source>
        <dbReference type="Google" id="ProtNLM"/>
    </source>
</evidence>
<feature type="transmembrane region" description="Helical" evidence="1">
    <location>
        <begin position="121"/>
        <end position="138"/>
    </location>
</feature>
<evidence type="ECO:0000313" key="2">
    <source>
        <dbReference type="EMBL" id="GET42651.1"/>
    </source>
</evidence>
<sequence length="185" mass="21109">MRRQAKLEKIAEYLLWNVRFITLVPIFFGICSVFTLIFLGSLEIVHGMQAYFHFQEDEAKYSAEMLSSIISGVDHYLIAIVLLLFSFGIYELFISKIDIGRANQDLRILEIRTLEQLKDKILKVIVMVLVVSFFKAVLEMKPTTTVDLLYLSISILLIAASSFLMTKSHYSHHSADDASHSTPKT</sequence>